<keyword evidence="2" id="KW-0472">Membrane</keyword>
<dbReference type="RefSeq" id="WP_046097021.1">
    <property type="nucleotide sequence ID" value="NZ_JZXN01000017.1"/>
</dbReference>
<dbReference type="Proteomes" id="UP000033750">
    <property type="component" value="Unassembled WGS sequence"/>
</dbReference>
<feature type="transmembrane region" description="Helical" evidence="2">
    <location>
        <begin position="180"/>
        <end position="200"/>
    </location>
</feature>
<dbReference type="PATRIC" id="fig|1264554.4.peg.89"/>
<feature type="transmembrane region" description="Helical" evidence="2">
    <location>
        <begin position="247"/>
        <end position="274"/>
    </location>
</feature>
<feature type="transmembrane region" description="Helical" evidence="2">
    <location>
        <begin position="91"/>
        <end position="111"/>
    </location>
</feature>
<name>A0A0F5H1E1_9BACT</name>
<feature type="coiled-coil region" evidence="1">
    <location>
        <begin position="131"/>
        <end position="164"/>
    </location>
</feature>
<protein>
    <submittedName>
        <fullName evidence="3">Substrate-specific component FolT of folate ECF transporter</fullName>
    </submittedName>
</protein>
<dbReference type="STRING" id="29561.MM26B8_05160"/>
<dbReference type="EMBL" id="JZXN01000017">
    <property type="protein sequence ID" value="KKB26677.1"/>
    <property type="molecule type" value="Genomic_DNA"/>
</dbReference>
<dbReference type="GO" id="GO:0022857">
    <property type="term" value="F:transmembrane transporter activity"/>
    <property type="evidence" value="ECO:0007669"/>
    <property type="project" value="InterPro"/>
</dbReference>
<feature type="transmembrane region" description="Helical" evidence="2">
    <location>
        <begin position="286"/>
        <end position="312"/>
    </location>
</feature>
<accession>A0A0F5H1E1</accession>
<evidence type="ECO:0000313" key="3">
    <source>
        <dbReference type="EMBL" id="KKB26677.1"/>
    </source>
</evidence>
<comment type="caution">
    <text evidence="3">The sequence shown here is derived from an EMBL/GenBank/DDBJ whole genome shotgun (WGS) entry which is preliminary data.</text>
</comment>
<dbReference type="AlphaFoldDB" id="A0A0F5H1E1"/>
<organism evidence="3 4">
    <name type="scientific">Mycoplasmopsis meleagridis ATCC 25294</name>
    <dbReference type="NCBI Taxonomy" id="1264554"/>
    <lineage>
        <taxon>Bacteria</taxon>
        <taxon>Bacillati</taxon>
        <taxon>Mycoplasmatota</taxon>
        <taxon>Mycoplasmoidales</taxon>
        <taxon>Metamycoplasmataceae</taxon>
        <taxon>Mycoplasmopsis</taxon>
    </lineage>
</organism>
<feature type="transmembrane region" description="Helical" evidence="2">
    <location>
        <begin position="220"/>
        <end position="241"/>
    </location>
</feature>
<keyword evidence="2" id="KW-0812">Transmembrane</keyword>
<evidence type="ECO:0000256" key="2">
    <source>
        <dbReference type="SAM" id="Phobius"/>
    </source>
</evidence>
<dbReference type="Pfam" id="PF12822">
    <property type="entry name" value="ECF_trnsprt"/>
    <property type="match status" value="1"/>
</dbReference>
<reference evidence="3 4" key="1">
    <citation type="submission" date="2015-03" db="EMBL/GenBank/DDBJ databases">
        <title>Genome sequence of Mycoplasma meleagridis strain ATCC 25294.</title>
        <authorList>
            <person name="Yacoub E."/>
            <person name="Blanchard A."/>
            <person name="Sirand-Pugnet P."/>
            <person name="Mardassi B.B.A."/>
        </authorList>
    </citation>
    <scope>NUCLEOTIDE SEQUENCE [LARGE SCALE GENOMIC DNA]</scope>
    <source>
        <strain evidence="3 4">ATCC 25294</strain>
    </source>
</reference>
<evidence type="ECO:0000313" key="4">
    <source>
        <dbReference type="Proteomes" id="UP000033750"/>
    </source>
</evidence>
<proteinExistence type="predicted"/>
<keyword evidence="4" id="KW-1185">Reference proteome</keyword>
<keyword evidence="2" id="KW-1133">Transmembrane helix</keyword>
<keyword evidence="1" id="KW-0175">Coiled coil</keyword>
<evidence type="ECO:0000256" key="1">
    <source>
        <dbReference type="SAM" id="Coils"/>
    </source>
</evidence>
<dbReference type="Gene3D" id="1.10.1760.20">
    <property type="match status" value="1"/>
</dbReference>
<feature type="transmembrane region" description="Helical" evidence="2">
    <location>
        <begin position="21"/>
        <end position="43"/>
    </location>
</feature>
<sequence length="327" mass="37085">MLNGWREGKFFGKWTIRKISFVGILIAISVVFLIISVSFVPFFSYPSFKISFVGLPVKITGFIFGPIIGGLVGLLSDLLSFLFLPTNYNPLYTLATALNGVIAGIIGWLFMKLITYYFDGSYRDTVYEMKIISLNNKLMQLKLKNEDENKINKLINKIINLGEKRKKIRIVGNRNSLLNFNVTIATLILVAIIFLIVWLIATKVSQNVLDKGIVSNRFALIMLMTLGFAAMIIFLWIARFYMKPKHLLVIVPIVIFSAFIELINVPLISLADALTNSNSGEGSKDIFIYIFTHTLLSPLKIWVNMLVIFFTYNIINPLINKNNEISY</sequence>
<feature type="transmembrane region" description="Helical" evidence="2">
    <location>
        <begin position="63"/>
        <end position="84"/>
    </location>
</feature>
<dbReference type="InterPro" id="IPR024529">
    <property type="entry name" value="ECF_trnsprt_substrate-spec"/>
</dbReference>
<gene>
    <name evidence="3" type="ORF">MMELEA_00590</name>
</gene>
<dbReference type="OrthoDB" id="397639at2"/>